<dbReference type="Proteomes" id="UP000532121">
    <property type="component" value="Unassembled WGS sequence"/>
</dbReference>
<dbReference type="RefSeq" id="WP_193523763.1">
    <property type="nucleotide sequence ID" value="NZ_JABASA010000015.1"/>
</dbReference>
<dbReference type="InterPro" id="IPR010434">
    <property type="entry name" value="DUF1033"/>
</dbReference>
<comment type="caution">
    <text evidence="1">The sequence shown here is derived from an EMBL/GenBank/DDBJ whole genome shotgun (WGS) entry which is preliminary data.</text>
</comment>
<evidence type="ECO:0000313" key="1">
    <source>
        <dbReference type="EMBL" id="NMD49530.1"/>
    </source>
</evidence>
<proteinExistence type="predicted"/>
<sequence length="122" mass="15016">MYQVVKMYGDMEPWWFLDGWKDDIVQVYEFDHYYEALKCYKKEWINLRGSHSSFDSRSSIMAAFWDEEDQCWCEECDDYLQQFHSLLLLTDWHKIPKKWYRPGYNRRNDHPHHKPACPLIGK</sequence>
<gene>
    <name evidence="1" type="ORF">HHO37_07620</name>
</gene>
<organism evidence="1 2">
    <name type="scientific">Streptococcus ratti</name>
    <dbReference type="NCBI Taxonomy" id="1341"/>
    <lineage>
        <taxon>Bacteria</taxon>
        <taxon>Bacillati</taxon>
        <taxon>Bacillota</taxon>
        <taxon>Bacilli</taxon>
        <taxon>Lactobacillales</taxon>
        <taxon>Streptococcaceae</taxon>
        <taxon>Streptococcus</taxon>
    </lineage>
</organism>
<name>A0A7X9LE34_STRRT</name>
<protein>
    <submittedName>
        <fullName evidence="1">DUF1033 family protein</fullName>
    </submittedName>
</protein>
<reference evidence="1 2" key="1">
    <citation type="submission" date="2020-04" db="EMBL/GenBank/DDBJ databases">
        <title>MicrobeNet Type strains.</title>
        <authorList>
            <person name="Nicholson A.C."/>
        </authorList>
    </citation>
    <scope>NUCLEOTIDE SEQUENCE [LARGE SCALE GENOMIC DNA]</scope>
    <source>
        <strain evidence="1 2">DSM 22768</strain>
    </source>
</reference>
<dbReference type="EMBL" id="JABASA010000015">
    <property type="protein sequence ID" value="NMD49530.1"/>
    <property type="molecule type" value="Genomic_DNA"/>
</dbReference>
<dbReference type="AlphaFoldDB" id="A0A7X9LE34"/>
<evidence type="ECO:0000313" key="2">
    <source>
        <dbReference type="Proteomes" id="UP000532121"/>
    </source>
</evidence>
<accession>A0A7X9LE34</accession>
<dbReference type="Pfam" id="PF06279">
    <property type="entry name" value="DUF1033"/>
    <property type="match status" value="1"/>
</dbReference>